<keyword evidence="1" id="KW-0472">Membrane</keyword>
<keyword evidence="1" id="KW-1133">Transmembrane helix</keyword>
<organism evidence="2">
    <name type="scientific">Iridovirus Liz-CrIV</name>
    <dbReference type="NCBI Taxonomy" id="2594309"/>
    <lineage>
        <taxon>Viruses</taxon>
        <taxon>Varidnaviria</taxon>
        <taxon>Bamfordvirae</taxon>
        <taxon>Nucleocytoviricota</taxon>
        <taxon>Megaviricetes</taxon>
        <taxon>Pimascovirales</taxon>
        <taxon>Pimascovirales incertae sedis</taxon>
        <taxon>Iridoviridae</taxon>
    </lineage>
</organism>
<evidence type="ECO:0000313" key="2">
    <source>
        <dbReference type="EMBL" id="QEA08248.1"/>
    </source>
</evidence>
<protein>
    <submittedName>
        <fullName evidence="2">Uncharacterized protein</fullName>
    </submittedName>
</protein>
<reference evidence="2" key="1">
    <citation type="journal article" date="2019" name="Viruses">
        <title>Detection and Characterization of Invertebrate Iridoviruses Found in Reptiles and Prey Insects in Europe over the Past Two Decades.</title>
        <authorList>
            <person name="Papp T."/>
            <person name="Marschang R.E."/>
        </authorList>
    </citation>
    <scope>NUCLEOTIDE SEQUENCE</scope>
    <source>
        <strain evidence="2">Liz-CrIV</strain>
    </source>
</reference>
<name>A0A5B8RJQ7_9VIRU</name>
<keyword evidence="1" id="KW-0812">Transmembrane</keyword>
<feature type="transmembrane region" description="Helical" evidence="1">
    <location>
        <begin position="9"/>
        <end position="26"/>
    </location>
</feature>
<proteinExistence type="predicted"/>
<sequence length="129" mass="15199">MFSNISNQKLVLIILIALCPFVYYLWNNEILGIGNWGRKRKDTFEDKNCSTEIEHAIEEHKRKNKEKKEAKEKRLAPGRVKISTYDVDNENYLLGDINEELQPNFPGYLTKETAYPFDCEPDDKSNRWL</sequence>
<accession>A0A5B8RJQ7</accession>
<evidence type="ECO:0000256" key="1">
    <source>
        <dbReference type="SAM" id="Phobius"/>
    </source>
</evidence>
<dbReference type="EMBL" id="MN081869">
    <property type="protein sequence ID" value="QEA08248.1"/>
    <property type="molecule type" value="Genomic_DNA"/>
</dbReference>